<reference evidence="6 7" key="1">
    <citation type="submission" date="2019-08" db="EMBL/GenBank/DDBJ databases">
        <authorList>
            <person name="Wang G."/>
            <person name="Xu Z."/>
        </authorList>
    </citation>
    <scope>NUCLEOTIDE SEQUENCE [LARGE SCALE GENOMIC DNA]</scope>
    <source>
        <strain evidence="6 7">ZX</strain>
    </source>
</reference>
<name>A0A5D9CDK2_9SPHN</name>
<dbReference type="EMBL" id="VTOU01000001">
    <property type="protein sequence ID" value="TZG29090.1"/>
    <property type="molecule type" value="Genomic_DNA"/>
</dbReference>
<dbReference type="Pfam" id="PF00149">
    <property type="entry name" value="Metallophos"/>
    <property type="match status" value="1"/>
</dbReference>
<keyword evidence="1" id="KW-0479">Metal-binding</keyword>
<keyword evidence="2" id="KW-0378">Hydrolase</keyword>
<accession>A0A5D9CDK2</accession>
<dbReference type="Gene3D" id="3.60.21.10">
    <property type="match status" value="1"/>
</dbReference>
<evidence type="ECO:0000313" key="6">
    <source>
        <dbReference type="EMBL" id="TZG29090.1"/>
    </source>
</evidence>
<dbReference type="InterPro" id="IPR029052">
    <property type="entry name" value="Metallo-depent_PP-like"/>
</dbReference>
<evidence type="ECO:0000256" key="4">
    <source>
        <dbReference type="ARBA" id="ARBA00025742"/>
    </source>
</evidence>
<feature type="domain" description="Calcineurin-like phosphoesterase" evidence="5">
    <location>
        <begin position="3"/>
        <end position="193"/>
    </location>
</feature>
<evidence type="ECO:0000256" key="2">
    <source>
        <dbReference type="ARBA" id="ARBA00022801"/>
    </source>
</evidence>
<gene>
    <name evidence="6" type="ORF">FYJ91_02840</name>
</gene>
<keyword evidence="3" id="KW-0408">Iron</keyword>
<dbReference type="PANTHER" id="PTHR42988:SF2">
    <property type="entry name" value="CYCLIC NUCLEOTIDE PHOSPHODIESTERASE CBUA0032-RELATED"/>
    <property type="match status" value="1"/>
</dbReference>
<keyword evidence="7" id="KW-1185">Reference proteome</keyword>
<protein>
    <submittedName>
        <fullName evidence="6">Metallophosphoesterase</fullName>
    </submittedName>
</protein>
<dbReference type="AlphaFoldDB" id="A0A5D9CDK2"/>
<dbReference type="RefSeq" id="WP_149520754.1">
    <property type="nucleotide sequence ID" value="NZ_VTOU01000001.1"/>
</dbReference>
<evidence type="ECO:0000313" key="7">
    <source>
        <dbReference type="Proteomes" id="UP000322077"/>
    </source>
</evidence>
<dbReference type="GO" id="GO:0016787">
    <property type="term" value="F:hydrolase activity"/>
    <property type="evidence" value="ECO:0007669"/>
    <property type="project" value="UniProtKB-KW"/>
</dbReference>
<evidence type="ECO:0000256" key="1">
    <source>
        <dbReference type="ARBA" id="ARBA00022723"/>
    </source>
</evidence>
<dbReference type="PANTHER" id="PTHR42988">
    <property type="entry name" value="PHOSPHOHYDROLASE"/>
    <property type="match status" value="1"/>
</dbReference>
<sequence>MTRLFHVSDLHFGREDRDAIDWFAQQVRSERPDAVIVTGDLTMRAKKQEFEAASAYLSALDVPVTVEPGNHDLPLYNPFKRLFRPYKHFRKLEAKIERPLDLASIWLVPLKTTKRFQLRNWSKGWVSERRLANAIACLRRKPAGAVGVVACHHPLVDREELESKARTRGGSEALDALVEAGAEAVLSGHAHDPFDVEWRATIGSIRMVGAGTLSERVRASPPSFNELCVEDGQLTVRVRAMA</sequence>
<comment type="similarity">
    <text evidence="4">Belongs to the cyclic nucleotide phosphodiesterase class-III family.</text>
</comment>
<dbReference type="SUPFAM" id="SSF56300">
    <property type="entry name" value="Metallo-dependent phosphatases"/>
    <property type="match status" value="1"/>
</dbReference>
<comment type="caution">
    <text evidence="6">The sequence shown here is derived from an EMBL/GenBank/DDBJ whole genome shotgun (WGS) entry which is preliminary data.</text>
</comment>
<organism evidence="6 7">
    <name type="scientific">Sphingomonas montanisoli</name>
    <dbReference type="NCBI Taxonomy" id="2606412"/>
    <lineage>
        <taxon>Bacteria</taxon>
        <taxon>Pseudomonadati</taxon>
        <taxon>Pseudomonadota</taxon>
        <taxon>Alphaproteobacteria</taxon>
        <taxon>Sphingomonadales</taxon>
        <taxon>Sphingomonadaceae</taxon>
        <taxon>Sphingomonas</taxon>
    </lineage>
</organism>
<proteinExistence type="inferred from homology"/>
<dbReference type="InterPro" id="IPR004843">
    <property type="entry name" value="Calcineurin-like_PHP"/>
</dbReference>
<dbReference type="GO" id="GO:0046872">
    <property type="term" value="F:metal ion binding"/>
    <property type="evidence" value="ECO:0007669"/>
    <property type="project" value="UniProtKB-KW"/>
</dbReference>
<dbReference type="InterPro" id="IPR050884">
    <property type="entry name" value="CNP_phosphodiesterase-III"/>
</dbReference>
<evidence type="ECO:0000259" key="5">
    <source>
        <dbReference type="Pfam" id="PF00149"/>
    </source>
</evidence>
<evidence type="ECO:0000256" key="3">
    <source>
        <dbReference type="ARBA" id="ARBA00023004"/>
    </source>
</evidence>
<dbReference type="Proteomes" id="UP000322077">
    <property type="component" value="Unassembled WGS sequence"/>
</dbReference>